<reference evidence="5 6" key="1">
    <citation type="journal article" date="2017" name="Biotechnol. Biofuels">
        <title>Differential beta-glucosidase expression as a function of carbon source availability in Talaromyces amestolkiae: a genomic and proteomic approach.</title>
        <authorList>
            <person name="de Eugenio L.I."/>
            <person name="Mendez-Liter J.A."/>
            <person name="Nieto-Dominguez M."/>
            <person name="Alonso L."/>
            <person name="Gil-Munoz J."/>
            <person name="Barriuso J."/>
            <person name="Prieto A."/>
            <person name="Martinez M.J."/>
        </authorList>
    </citation>
    <scope>NUCLEOTIDE SEQUENCE [LARGE SCALE GENOMIC DNA]</scope>
    <source>
        <strain evidence="5 6">CIB</strain>
    </source>
</reference>
<dbReference type="InterPro" id="IPR020904">
    <property type="entry name" value="Sc_DH/Rdtase_CS"/>
</dbReference>
<evidence type="ECO:0000313" key="6">
    <source>
        <dbReference type="Proteomes" id="UP000249363"/>
    </source>
</evidence>
<keyword evidence="3" id="KW-0560">Oxidoreductase</keyword>
<dbReference type="OrthoDB" id="153074at2759"/>
<gene>
    <name evidence="5" type="ORF">BHQ10_002877</name>
</gene>
<proteinExistence type="inferred from homology"/>
<evidence type="ECO:0000313" key="5">
    <source>
        <dbReference type="EMBL" id="RAO66865.1"/>
    </source>
</evidence>
<feature type="domain" description="Ketoreductase" evidence="4">
    <location>
        <begin position="4"/>
        <end position="185"/>
    </location>
</feature>
<dbReference type="Proteomes" id="UP000249363">
    <property type="component" value="Unassembled WGS sequence"/>
</dbReference>
<organism evidence="5 6">
    <name type="scientific">Talaromyces amestolkiae</name>
    <dbReference type="NCBI Taxonomy" id="1196081"/>
    <lineage>
        <taxon>Eukaryota</taxon>
        <taxon>Fungi</taxon>
        <taxon>Dikarya</taxon>
        <taxon>Ascomycota</taxon>
        <taxon>Pezizomycotina</taxon>
        <taxon>Eurotiomycetes</taxon>
        <taxon>Eurotiomycetidae</taxon>
        <taxon>Eurotiales</taxon>
        <taxon>Trichocomaceae</taxon>
        <taxon>Talaromyces</taxon>
        <taxon>Talaromyces sect. Talaromyces</taxon>
    </lineage>
</organism>
<dbReference type="PRINTS" id="PR00081">
    <property type="entry name" value="GDHRDH"/>
</dbReference>
<keyword evidence="2" id="KW-0521">NADP</keyword>
<dbReference type="CDD" id="cd05367">
    <property type="entry name" value="SPR-like_SDR_c"/>
    <property type="match status" value="1"/>
</dbReference>
<accession>A0A364KTI1</accession>
<evidence type="ECO:0000256" key="3">
    <source>
        <dbReference type="ARBA" id="ARBA00023002"/>
    </source>
</evidence>
<name>A0A364KTI1_TALAM</name>
<dbReference type="PANTHER" id="PTHR43008">
    <property type="entry name" value="BENZIL REDUCTASE"/>
    <property type="match status" value="1"/>
</dbReference>
<dbReference type="AlphaFoldDB" id="A0A364KTI1"/>
<evidence type="ECO:0000259" key="4">
    <source>
        <dbReference type="SMART" id="SM00822"/>
    </source>
</evidence>
<dbReference type="PROSITE" id="PS00061">
    <property type="entry name" value="ADH_SHORT"/>
    <property type="match status" value="1"/>
</dbReference>
<evidence type="ECO:0000256" key="1">
    <source>
        <dbReference type="ARBA" id="ARBA00006484"/>
    </source>
</evidence>
<protein>
    <recommendedName>
        <fullName evidence="4">Ketoreductase domain-containing protein</fullName>
    </recommendedName>
</protein>
<dbReference type="RefSeq" id="XP_040731381.1">
    <property type="nucleotide sequence ID" value="XM_040875070.1"/>
</dbReference>
<keyword evidence="6" id="KW-1185">Reference proteome</keyword>
<dbReference type="SUPFAM" id="SSF51735">
    <property type="entry name" value="NAD(P)-binding Rossmann-fold domains"/>
    <property type="match status" value="1"/>
</dbReference>
<dbReference type="EMBL" id="MIKG01000004">
    <property type="protein sequence ID" value="RAO66865.1"/>
    <property type="molecule type" value="Genomic_DNA"/>
</dbReference>
<sequence>MSAKTFIVTGSSRGIGLAISKYLLTAPQSHNVVVIARSTEPLQKLKDQYPKQVEVLTGDLTDFSLGQKAVDLALKTFGRLDGLVLNHGGLGQVGNVAEANPEQWKQGLDLNFISLVAFVKAALPALRESKGRIVFTSSGASVSAFKGWGLYGASKAAMNHLALTLSAEEPDVTSVAIEPGMVDTEMQREIREDLATTLDPQFHSLFTTVHKEGQLLRPEQPGHVIARAVIDAPMSLTGKFLSWNDQALKAFQ</sequence>
<dbReference type="InterPro" id="IPR036291">
    <property type="entry name" value="NAD(P)-bd_dom_sf"/>
</dbReference>
<dbReference type="InterPro" id="IPR057326">
    <property type="entry name" value="KR_dom"/>
</dbReference>
<dbReference type="SMART" id="SM00822">
    <property type="entry name" value="PKS_KR"/>
    <property type="match status" value="1"/>
</dbReference>
<comment type="caution">
    <text evidence="5">The sequence shown here is derived from an EMBL/GenBank/DDBJ whole genome shotgun (WGS) entry which is preliminary data.</text>
</comment>
<dbReference type="Pfam" id="PF00106">
    <property type="entry name" value="adh_short"/>
    <property type="match status" value="1"/>
</dbReference>
<dbReference type="STRING" id="1196081.A0A364KTI1"/>
<dbReference type="PANTHER" id="PTHR43008:SF8">
    <property type="entry name" value="BENZIL REDUCTASE ((S)-BENZOIN FORMING) IRC24"/>
    <property type="match status" value="1"/>
</dbReference>
<evidence type="ECO:0000256" key="2">
    <source>
        <dbReference type="ARBA" id="ARBA00022857"/>
    </source>
</evidence>
<dbReference type="GeneID" id="63792093"/>
<dbReference type="GO" id="GO:0050664">
    <property type="term" value="F:oxidoreductase activity, acting on NAD(P)H, oxygen as acceptor"/>
    <property type="evidence" value="ECO:0007669"/>
    <property type="project" value="TreeGrafter"/>
</dbReference>
<comment type="similarity">
    <text evidence="1">Belongs to the short-chain dehydrogenases/reductases (SDR) family.</text>
</comment>
<dbReference type="Gene3D" id="3.40.50.720">
    <property type="entry name" value="NAD(P)-binding Rossmann-like Domain"/>
    <property type="match status" value="1"/>
</dbReference>
<dbReference type="InterPro" id="IPR002347">
    <property type="entry name" value="SDR_fam"/>
</dbReference>
<dbReference type="FunFam" id="3.40.50.720:FF:000281">
    <property type="entry name" value="Uncharacterized oxidoreductase YIR035C"/>
    <property type="match status" value="1"/>
</dbReference>